<name>A0A917DH94_9SPHN</name>
<gene>
    <name evidence="1" type="ORF">GCM10010989_08570</name>
</gene>
<proteinExistence type="predicted"/>
<sequence length="144" mass="14768">MPNPPLRVPSGYATLNSIGVLAPDGTVVPVSSDFPLPVSSDGSAVVLPSRLTGSATGTATSAPFSPAAGKAVTIVLEGTWTGSVSVTRSSDGGATRQPLTLGGQPWGRFTGNACEQVWEEPTANVQLYLEIAVTSGTLNYRLEH</sequence>
<dbReference type="Proteomes" id="UP000598997">
    <property type="component" value="Unassembled WGS sequence"/>
</dbReference>
<dbReference type="AlphaFoldDB" id="A0A917DH94"/>
<comment type="caution">
    <text evidence="1">The sequence shown here is derived from an EMBL/GenBank/DDBJ whole genome shotgun (WGS) entry which is preliminary data.</text>
</comment>
<evidence type="ECO:0000313" key="2">
    <source>
        <dbReference type="Proteomes" id="UP000598997"/>
    </source>
</evidence>
<dbReference type="OrthoDB" id="7565359at2"/>
<protein>
    <submittedName>
        <fullName evidence="1">Uncharacterized protein</fullName>
    </submittedName>
</protein>
<evidence type="ECO:0000313" key="1">
    <source>
        <dbReference type="EMBL" id="GGD36749.1"/>
    </source>
</evidence>
<reference evidence="1 2" key="1">
    <citation type="journal article" date="2014" name="Int. J. Syst. Evol. Microbiol.">
        <title>Complete genome sequence of Corynebacterium casei LMG S-19264T (=DSM 44701T), isolated from a smear-ripened cheese.</title>
        <authorList>
            <consortium name="US DOE Joint Genome Institute (JGI-PGF)"/>
            <person name="Walter F."/>
            <person name="Albersmeier A."/>
            <person name="Kalinowski J."/>
            <person name="Ruckert C."/>
        </authorList>
    </citation>
    <scope>NUCLEOTIDE SEQUENCE [LARGE SCALE GENOMIC DNA]</scope>
    <source>
        <strain evidence="1 2">CGMCC 1.15358</strain>
    </source>
</reference>
<organism evidence="1 2">
    <name type="scientific">Croceicoccus pelagius</name>
    <dbReference type="NCBI Taxonomy" id="1703341"/>
    <lineage>
        <taxon>Bacteria</taxon>
        <taxon>Pseudomonadati</taxon>
        <taxon>Pseudomonadota</taxon>
        <taxon>Alphaproteobacteria</taxon>
        <taxon>Sphingomonadales</taxon>
        <taxon>Erythrobacteraceae</taxon>
        <taxon>Croceicoccus</taxon>
    </lineage>
</organism>
<dbReference type="EMBL" id="BMIO01000002">
    <property type="protein sequence ID" value="GGD36749.1"/>
    <property type="molecule type" value="Genomic_DNA"/>
</dbReference>
<dbReference type="RefSeq" id="WP_066764783.1">
    <property type="nucleotide sequence ID" value="NZ_BMIO01000002.1"/>
</dbReference>
<keyword evidence="2" id="KW-1185">Reference proteome</keyword>
<accession>A0A917DH94</accession>